<dbReference type="PRINTS" id="PR00385">
    <property type="entry name" value="P450"/>
</dbReference>
<evidence type="ECO:0008006" key="18">
    <source>
        <dbReference type="Google" id="ProtNLM"/>
    </source>
</evidence>
<keyword evidence="11 14" id="KW-0503">Monooxygenase</keyword>
<dbReference type="PRINTS" id="PR00463">
    <property type="entry name" value="EP450I"/>
</dbReference>
<comment type="cofactor">
    <cofactor evidence="1 13">
        <name>heme</name>
        <dbReference type="ChEBI" id="CHEBI:30413"/>
    </cofactor>
</comment>
<accession>A0AA38I5L8</accession>
<dbReference type="PANTHER" id="PTHR24292">
    <property type="entry name" value="CYTOCHROME P450"/>
    <property type="match status" value="1"/>
</dbReference>
<keyword evidence="15" id="KW-0812">Transmembrane</keyword>
<dbReference type="AlphaFoldDB" id="A0AA38I5L8"/>
<comment type="caution">
    <text evidence="16">The sequence shown here is derived from an EMBL/GenBank/DDBJ whole genome shotgun (WGS) entry which is preliminary data.</text>
</comment>
<dbReference type="GO" id="GO:0020037">
    <property type="term" value="F:heme binding"/>
    <property type="evidence" value="ECO:0007669"/>
    <property type="project" value="InterPro"/>
</dbReference>
<keyword evidence="6 13" id="KW-0479">Metal-binding</keyword>
<dbReference type="InterPro" id="IPR036396">
    <property type="entry name" value="Cyt_P450_sf"/>
</dbReference>
<dbReference type="Gene3D" id="1.10.630.10">
    <property type="entry name" value="Cytochrome P450"/>
    <property type="match status" value="1"/>
</dbReference>
<proteinExistence type="inferred from homology"/>
<evidence type="ECO:0000256" key="13">
    <source>
        <dbReference type="PIRSR" id="PIRSR602401-1"/>
    </source>
</evidence>
<dbReference type="GO" id="GO:0005506">
    <property type="term" value="F:iron ion binding"/>
    <property type="evidence" value="ECO:0007669"/>
    <property type="project" value="InterPro"/>
</dbReference>
<keyword evidence="5 13" id="KW-0349">Heme</keyword>
<dbReference type="GO" id="GO:0005789">
    <property type="term" value="C:endoplasmic reticulum membrane"/>
    <property type="evidence" value="ECO:0007669"/>
    <property type="project" value="UniProtKB-SubCell"/>
</dbReference>
<keyword evidence="9 14" id="KW-0560">Oxidoreductase</keyword>
<evidence type="ECO:0000256" key="3">
    <source>
        <dbReference type="ARBA" id="ARBA00004406"/>
    </source>
</evidence>
<dbReference type="GO" id="GO:0016705">
    <property type="term" value="F:oxidoreductase activity, acting on paired donors, with incorporation or reduction of molecular oxygen"/>
    <property type="evidence" value="ECO:0007669"/>
    <property type="project" value="InterPro"/>
</dbReference>
<name>A0AA38I5L8_9CUCU</name>
<comment type="similarity">
    <text evidence="4 14">Belongs to the cytochrome P450 family.</text>
</comment>
<evidence type="ECO:0000256" key="14">
    <source>
        <dbReference type="RuleBase" id="RU000461"/>
    </source>
</evidence>
<evidence type="ECO:0000256" key="12">
    <source>
        <dbReference type="ARBA" id="ARBA00023136"/>
    </source>
</evidence>
<feature type="binding site" description="axial binding residue" evidence="13">
    <location>
        <position position="456"/>
    </location>
    <ligand>
        <name>heme</name>
        <dbReference type="ChEBI" id="CHEBI:30413"/>
    </ligand>
    <ligandPart>
        <name>Fe</name>
        <dbReference type="ChEBI" id="CHEBI:18248"/>
    </ligandPart>
</feature>
<evidence type="ECO:0000256" key="8">
    <source>
        <dbReference type="ARBA" id="ARBA00022848"/>
    </source>
</evidence>
<evidence type="ECO:0000256" key="10">
    <source>
        <dbReference type="ARBA" id="ARBA00023004"/>
    </source>
</evidence>
<keyword evidence="7" id="KW-0256">Endoplasmic reticulum</keyword>
<dbReference type="InterPro" id="IPR017972">
    <property type="entry name" value="Cyt_P450_CS"/>
</dbReference>
<comment type="subcellular location">
    <subcellularLocation>
        <location evidence="3">Endoplasmic reticulum membrane</location>
        <topology evidence="3">Peripheral membrane protein</topology>
    </subcellularLocation>
    <subcellularLocation>
        <location evidence="2">Microsome membrane</location>
        <topology evidence="2">Peripheral membrane protein</topology>
    </subcellularLocation>
</comment>
<dbReference type="InterPro" id="IPR002401">
    <property type="entry name" value="Cyt_P450_E_grp-I"/>
</dbReference>
<evidence type="ECO:0000256" key="5">
    <source>
        <dbReference type="ARBA" id="ARBA00022617"/>
    </source>
</evidence>
<gene>
    <name evidence="16" type="ORF">Zmor_017613</name>
</gene>
<organism evidence="16 17">
    <name type="scientific">Zophobas morio</name>
    <dbReference type="NCBI Taxonomy" id="2755281"/>
    <lineage>
        <taxon>Eukaryota</taxon>
        <taxon>Metazoa</taxon>
        <taxon>Ecdysozoa</taxon>
        <taxon>Arthropoda</taxon>
        <taxon>Hexapoda</taxon>
        <taxon>Insecta</taxon>
        <taxon>Pterygota</taxon>
        <taxon>Neoptera</taxon>
        <taxon>Endopterygota</taxon>
        <taxon>Coleoptera</taxon>
        <taxon>Polyphaga</taxon>
        <taxon>Cucujiformia</taxon>
        <taxon>Tenebrionidae</taxon>
        <taxon>Zophobas</taxon>
    </lineage>
</organism>
<dbReference type="EMBL" id="JALNTZ010000005">
    <property type="protein sequence ID" value="KAJ3651583.1"/>
    <property type="molecule type" value="Genomic_DNA"/>
</dbReference>
<evidence type="ECO:0000256" key="6">
    <source>
        <dbReference type="ARBA" id="ARBA00022723"/>
    </source>
</evidence>
<keyword evidence="12 15" id="KW-0472">Membrane</keyword>
<evidence type="ECO:0000256" key="4">
    <source>
        <dbReference type="ARBA" id="ARBA00010617"/>
    </source>
</evidence>
<keyword evidence="10 13" id="KW-0408">Iron</keyword>
<dbReference type="Proteomes" id="UP001168821">
    <property type="component" value="Unassembled WGS sequence"/>
</dbReference>
<evidence type="ECO:0000256" key="7">
    <source>
        <dbReference type="ARBA" id="ARBA00022824"/>
    </source>
</evidence>
<dbReference type="InterPro" id="IPR050476">
    <property type="entry name" value="Insect_CytP450_Detox"/>
</dbReference>
<dbReference type="SUPFAM" id="SSF48264">
    <property type="entry name" value="Cytochrome P450"/>
    <property type="match status" value="1"/>
</dbReference>
<evidence type="ECO:0000313" key="17">
    <source>
        <dbReference type="Proteomes" id="UP001168821"/>
    </source>
</evidence>
<feature type="transmembrane region" description="Helical" evidence="15">
    <location>
        <begin position="6"/>
        <end position="26"/>
    </location>
</feature>
<evidence type="ECO:0000256" key="2">
    <source>
        <dbReference type="ARBA" id="ARBA00004174"/>
    </source>
</evidence>
<evidence type="ECO:0000256" key="15">
    <source>
        <dbReference type="SAM" id="Phobius"/>
    </source>
</evidence>
<evidence type="ECO:0000256" key="11">
    <source>
        <dbReference type="ARBA" id="ARBA00023033"/>
    </source>
</evidence>
<reference evidence="16" key="1">
    <citation type="journal article" date="2023" name="G3 (Bethesda)">
        <title>Whole genome assemblies of Zophobas morio and Tenebrio molitor.</title>
        <authorList>
            <person name="Kaur S."/>
            <person name="Stinson S.A."/>
            <person name="diCenzo G.C."/>
        </authorList>
    </citation>
    <scope>NUCLEOTIDE SEQUENCE</scope>
    <source>
        <strain evidence="16">QUZm001</strain>
    </source>
</reference>
<dbReference type="FunFam" id="1.10.630.10:FF:000042">
    <property type="entry name" value="Cytochrome P450"/>
    <property type="match status" value="1"/>
</dbReference>
<evidence type="ECO:0000256" key="9">
    <source>
        <dbReference type="ARBA" id="ARBA00023002"/>
    </source>
</evidence>
<dbReference type="InterPro" id="IPR001128">
    <property type="entry name" value="Cyt_P450"/>
</dbReference>
<sequence>MLVTESLVKDLLGVVVALVVMLVAYFKWRHQYWNKKNLPYLQPSVPFGNLTNPFYKRENLGVTMFNLYKEMKGMGWKHGGIFFLTRPVYFIIEPDYVRNVMSRDFQHFVDRGFYYNEEDDPISAHLLAIGGQKWRNLRMKLTPTFTSGKMKMMFPTVVECEDGLEKRIEEESLTNEPINIKELLARFTTDVIGSCAFGLNCDTFSDENSPFRLYGQKLLTVSGAEMFKRLIALNFPDLARSLALTLTPKDVEKFFTKIVTDTINHREKNGVTRKDFMQLLIDLKNNKLAEEDGYKHDGKTLTLEEITAQSVLFFLAGFETSSTTMAFALYELSKHQHIQNQVRHEINTVLGKHDNKITYEAIQEMKYMDQVIDETLRKYPPVSFLTRECVRDYKLPDDDIVIEKGTMVVIPTLGLHYDEDYFPDAEKFDPERFSEENKNSRHRYVHLPFGEGPRMCIGMRFGIMQSKVGLAALLRSHRFTVNAKTQEPLRWSADSLVLAVKGDIWLNAQKV</sequence>
<dbReference type="CDD" id="cd11056">
    <property type="entry name" value="CYP6-like"/>
    <property type="match status" value="1"/>
</dbReference>
<evidence type="ECO:0000313" key="16">
    <source>
        <dbReference type="EMBL" id="KAJ3651583.1"/>
    </source>
</evidence>
<keyword evidence="15" id="KW-1133">Transmembrane helix</keyword>
<dbReference type="PROSITE" id="PS00086">
    <property type="entry name" value="CYTOCHROME_P450"/>
    <property type="match status" value="1"/>
</dbReference>
<protein>
    <recommendedName>
        <fullName evidence="18">Cytochrome P450</fullName>
    </recommendedName>
</protein>
<dbReference type="Pfam" id="PF00067">
    <property type="entry name" value="p450"/>
    <property type="match status" value="1"/>
</dbReference>
<evidence type="ECO:0000256" key="1">
    <source>
        <dbReference type="ARBA" id="ARBA00001971"/>
    </source>
</evidence>
<keyword evidence="8" id="KW-0492">Microsome</keyword>
<keyword evidence="17" id="KW-1185">Reference proteome</keyword>
<dbReference type="PANTHER" id="PTHR24292:SF100">
    <property type="entry name" value="CYTOCHROME P450 6A16, ISOFORM B-RELATED"/>
    <property type="match status" value="1"/>
</dbReference>
<dbReference type="GO" id="GO:0004497">
    <property type="term" value="F:monooxygenase activity"/>
    <property type="evidence" value="ECO:0007669"/>
    <property type="project" value="UniProtKB-KW"/>
</dbReference>